<dbReference type="EMBL" id="FUIG01000035">
    <property type="protein sequence ID" value="SJM32402.1"/>
    <property type="molecule type" value="Genomic_DNA"/>
</dbReference>
<evidence type="ECO:0000313" key="1">
    <source>
        <dbReference type="EMBL" id="SJM32402.1"/>
    </source>
</evidence>
<dbReference type="Proteomes" id="UP000245698">
    <property type="component" value="Unassembled WGS sequence"/>
</dbReference>
<evidence type="ECO:0000313" key="2">
    <source>
        <dbReference type="Proteomes" id="UP000245698"/>
    </source>
</evidence>
<protein>
    <submittedName>
        <fullName evidence="1">Uncharacterized protein</fullName>
    </submittedName>
</protein>
<name>A0A2P9AMN4_9HYPH</name>
<keyword evidence="2" id="KW-1185">Reference proteome</keyword>
<gene>
    <name evidence="1" type="ORF">BQ8482_280128</name>
</gene>
<accession>A0A2P9AMN4</accession>
<reference evidence="2" key="1">
    <citation type="submission" date="2016-12" db="EMBL/GenBank/DDBJ databases">
        <authorList>
            <person name="Brunel B."/>
        </authorList>
    </citation>
    <scope>NUCLEOTIDE SEQUENCE [LARGE SCALE GENOMIC DNA]</scope>
</reference>
<sequence length="97" mass="10610">MGYHDCRPSEPGGYGFRPLVCSLRLHLLDARVQQPEKLPTIGTYQSRYAFGRKAVGCCLCKRGRLRLNRGPNPLISKSPAEGRIARLPELATSSAAG</sequence>
<dbReference type="AlphaFoldDB" id="A0A2P9AMN4"/>
<proteinExistence type="predicted"/>
<organism evidence="1 2">
    <name type="scientific">Mesorhizobium delmotii</name>
    <dbReference type="NCBI Taxonomy" id="1631247"/>
    <lineage>
        <taxon>Bacteria</taxon>
        <taxon>Pseudomonadati</taxon>
        <taxon>Pseudomonadota</taxon>
        <taxon>Alphaproteobacteria</taxon>
        <taxon>Hyphomicrobiales</taxon>
        <taxon>Phyllobacteriaceae</taxon>
        <taxon>Mesorhizobium</taxon>
    </lineage>
</organism>